<evidence type="ECO:0000256" key="1">
    <source>
        <dbReference type="ARBA" id="ARBA00004127"/>
    </source>
</evidence>
<evidence type="ECO:0000256" key="8">
    <source>
        <dbReference type="RuleBase" id="RU362101"/>
    </source>
</evidence>
<feature type="transmembrane region" description="Helical" evidence="8">
    <location>
        <begin position="326"/>
        <end position="346"/>
    </location>
</feature>
<dbReference type="GO" id="GO:0005886">
    <property type="term" value="C:plasma membrane"/>
    <property type="evidence" value="ECO:0007669"/>
    <property type="project" value="UniProtKB-SubCell"/>
</dbReference>
<feature type="transmembrane region" description="Helical" evidence="8">
    <location>
        <begin position="207"/>
        <end position="233"/>
    </location>
</feature>
<comment type="caution">
    <text evidence="9">The sequence shown here is derived from an EMBL/GenBank/DDBJ whole genome shotgun (WGS) entry which is preliminary data.</text>
</comment>
<reference evidence="9 10" key="1">
    <citation type="submission" date="2020-10" db="EMBL/GenBank/DDBJ databases">
        <title>Ca. Dormibacterota MAGs.</title>
        <authorList>
            <person name="Montgomery K."/>
        </authorList>
    </citation>
    <scope>NUCLEOTIDE SEQUENCE [LARGE SCALE GENOMIC DNA]</scope>
    <source>
        <strain evidence="9">Mitchell_Peninsula_5</strain>
    </source>
</reference>
<evidence type="ECO:0000313" key="10">
    <source>
        <dbReference type="Proteomes" id="UP000614410"/>
    </source>
</evidence>
<name>A0A934NF92_9BACT</name>
<dbReference type="NCBIfam" id="TIGR00802">
    <property type="entry name" value="nico"/>
    <property type="match status" value="1"/>
</dbReference>
<dbReference type="EMBL" id="JAEKNN010000003">
    <property type="protein sequence ID" value="MBJ7607821.1"/>
    <property type="molecule type" value="Genomic_DNA"/>
</dbReference>
<accession>A0A934NF92</accession>
<feature type="transmembrane region" description="Helical" evidence="8">
    <location>
        <begin position="94"/>
        <end position="118"/>
    </location>
</feature>
<comment type="subcellular location">
    <subcellularLocation>
        <location evidence="8">Cell membrane</location>
        <topology evidence="8">Multi-pass membrane protein</topology>
    </subcellularLocation>
    <subcellularLocation>
        <location evidence="1">Endomembrane system</location>
        <topology evidence="1">Multi-pass membrane protein</topology>
    </subcellularLocation>
</comment>
<gene>
    <name evidence="9" type="ORF">JF887_00100</name>
</gene>
<keyword evidence="5 8" id="KW-0812">Transmembrane</keyword>
<dbReference type="InterPro" id="IPR011541">
    <property type="entry name" value="Ni/Co_transpt_high_affinity"/>
</dbReference>
<dbReference type="Pfam" id="PF03824">
    <property type="entry name" value="NicO"/>
    <property type="match status" value="1"/>
</dbReference>
<evidence type="ECO:0000313" key="9">
    <source>
        <dbReference type="EMBL" id="MBJ7607821.1"/>
    </source>
</evidence>
<dbReference type="PANTHER" id="PTHR31611">
    <property type="entry name" value="HIGH-AFFINITY NICKEL TRANSPORT PROTEIN NIC1"/>
    <property type="match status" value="1"/>
</dbReference>
<dbReference type="Proteomes" id="UP000614410">
    <property type="component" value="Unassembled WGS sequence"/>
</dbReference>
<dbReference type="GO" id="GO:0012505">
    <property type="term" value="C:endomembrane system"/>
    <property type="evidence" value="ECO:0007669"/>
    <property type="project" value="UniProtKB-SubCell"/>
</dbReference>
<dbReference type="AlphaFoldDB" id="A0A934NF92"/>
<dbReference type="GO" id="GO:0015099">
    <property type="term" value="F:nickel cation transmembrane transporter activity"/>
    <property type="evidence" value="ECO:0007669"/>
    <property type="project" value="UniProtKB-UniRule"/>
</dbReference>
<protein>
    <recommendedName>
        <fullName evidence="8">Nickel/cobalt efflux system</fullName>
    </recommendedName>
</protein>
<keyword evidence="6 8" id="KW-1133">Transmembrane helix</keyword>
<evidence type="ECO:0000256" key="5">
    <source>
        <dbReference type="ARBA" id="ARBA00022692"/>
    </source>
</evidence>
<feature type="transmembrane region" description="Helical" evidence="8">
    <location>
        <begin position="138"/>
        <end position="163"/>
    </location>
</feature>
<dbReference type="InterPro" id="IPR004688">
    <property type="entry name" value="Ni/Co_transpt"/>
</dbReference>
<keyword evidence="4" id="KW-0533">Nickel</keyword>
<evidence type="ECO:0000256" key="2">
    <source>
        <dbReference type="ARBA" id="ARBA00010892"/>
    </source>
</evidence>
<feature type="transmembrane region" description="Helical" evidence="8">
    <location>
        <begin position="21"/>
        <end position="47"/>
    </location>
</feature>
<evidence type="ECO:0000256" key="3">
    <source>
        <dbReference type="ARBA" id="ARBA00022448"/>
    </source>
</evidence>
<feature type="transmembrane region" description="Helical" evidence="8">
    <location>
        <begin position="279"/>
        <end position="306"/>
    </location>
</feature>
<proteinExistence type="inferred from homology"/>
<feature type="transmembrane region" description="Helical" evidence="8">
    <location>
        <begin position="53"/>
        <end position="71"/>
    </location>
</feature>
<evidence type="ECO:0000256" key="4">
    <source>
        <dbReference type="ARBA" id="ARBA00022596"/>
    </source>
</evidence>
<evidence type="ECO:0000256" key="7">
    <source>
        <dbReference type="ARBA" id="ARBA00023136"/>
    </source>
</evidence>
<evidence type="ECO:0000256" key="6">
    <source>
        <dbReference type="ARBA" id="ARBA00022989"/>
    </source>
</evidence>
<comment type="similarity">
    <text evidence="2 8">Belongs to the NiCoT transporter (TC 2.A.52) family.</text>
</comment>
<keyword evidence="3 8" id="KW-0813">Transport</keyword>
<feature type="transmembrane region" description="Helical" evidence="8">
    <location>
        <begin position="239"/>
        <end position="258"/>
    </location>
</feature>
<sequence length="396" mass="42315">MAVAEVSRISRMRRAMTGREWARLGSFYGVVALLHIVGFGVLIAFIVPSYSKVVGIGVGLTAYGFGLRHAFDADHISAIDNTTRKLMADGKRPLGVGFFFSLGHSTIVVALAVGLAFAASTVSGQISKDSALHNVGGYIGTSVSAFFLYLIAIINLVILVGIVRIFREMRTGKYDEATLEDKLNSRGLMNRFLGPLARSIKSSWQMYPVGVLFGLGFDTATEVGLLALAGGAAVGGLPWYGTLCLPILFAAGMSLMDTTDGAFMNVAYGWAFSKPVRRVFYNLTITGLSVAVALIVGTVELLSIISGWLSLSGGVWDFLNGLNLNTIGFVIVGMFVVVWIAAIAIWRYGKIEQRWALAPTTAEGPAELRANAAARERIEADVSGSRLACTDVRPAE</sequence>
<keyword evidence="7 8" id="KW-0472">Membrane</keyword>
<dbReference type="PANTHER" id="PTHR31611:SF0">
    <property type="entry name" value="HIGH-AFFINITY NICKEL TRANSPORT PROTEIN NIC1"/>
    <property type="match status" value="1"/>
</dbReference>
<organism evidence="9 10">
    <name type="scientific">Candidatus Amunia macphersoniae</name>
    <dbReference type="NCBI Taxonomy" id="3127014"/>
    <lineage>
        <taxon>Bacteria</taxon>
        <taxon>Bacillati</taxon>
        <taxon>Candidatus Dormiibacterota</taxon>
        <taxon>Candidatus Dormibacteria</taxon>
        <taxon>Candidatus Aeolococcales</taxon>
        <taxon>Candidatus Aeolococcaceae</taxon>
        <taxon>Candidatus Amunia</taxon>
    </lineage>
</organism>